<dbReference type="OrthoDB" id="1031021at2"/>
<dbReference type="InterPro" id="IPR007712">
    <property type="entry name" value="RelE/ParE_toxin"/>
</dbReference>
<dbReference type="Gene3D" id="3.30.2310.20">
    <property type="entry name" value="RelE-like"/>
    <property type="match status" value="1"/>
</dbReference>
<name>A0A1I1DDU1_9FLAO</name>
<dbReference type="Pfam" id="PF05016">
    <property type="entry name" value="ParE_toxin"/>
    <property type="match status" value="1"/>
</dbReference>
<dbReference type="STRING" id="1334022.SAMN04487907_101308"/>
<keyword evidence="1" id="KW-1277">Toxin-antitoxin system</keyword>
<dbReference type="EMBL" id="FOKV01000001">
    <property type="protein sequence ID" value="SFB73149.1"/>
    <property type="molecule type" value="Genomic_DNA"/>
</dbReference>
<evidence type="ECO:0000313" key="2">
    <source>
        <dbReference type="EMBL" id="SFB73149.1"/>
    </source>
</evidence>
<dbReference type="AlphaFoldDB" id="A0A1I1DDU1"/>
<dbReference type="Proteomes" id="UP000199438">
    <property type="component" value="Unassembled WGS sequence"/>
</dbReference>
<proteinExistence type="predicted"/>
<reference evidence="3" key="1">
    <citation type="submission" date="2016-10" db="EMBL/GenBank/DDBJ databases">
        <authorList>
            <person name="Varghese N."/>
            <person name="Submissions S."/>
        </authorList>
    </citation>
    <scope>NUCLEOTIDE SEQUENCE [LARGE SCALE GENOMIC DNA]</scope>
    <source>
        <strain evidence="3">DSM 24499</strain>
    </source>
</reference>
<gene>
    <name evidence="2" type="ORF">SAMN04487907_101308</name>
</gene>
<dbReference type="RefSeq" id="WP_092539632.1">
    <property type="nucleotide sequence ID" value="NZ_FOKV01000001.1"/>
</dbReference>
<accession>A0A1I1DDU1</accession>
<keyword evidence="3" id="KW-1185">Reference proteome</keyword>
<evidence type="ECO:0000256" key="1">
    <source>
        <dbReference type="ARBA" id="ARBA00022649"/>
    </source>
</evidence>
<evidence type="ECO:0000313" key="3">
    <source>
        <dbReference type="Proteomes" id="UP000199438"/>
    </source>
</evidence>
<dbReference type="InterPro" id="IPR035093">
    <property type="entry name" value="RelE/ParE_toxin_dom_sf"/>
</dbReference>
<sequence length="99" mass="11939">MEIVWSDFAISNLKEIYDYYKENANHKVAKKIKSEIFQSTNQLKIFPESGQIEFYLKKLNRNHRYLISGNYKIIYNIKGNKVLIYDIFDVRRNPDKMLK</sequence>
<protein>
    <submittedName>
        <fullName evidence="2">Plasmid stabilization system protein ParE</fullName>
    </submittedName>
</protein>
<dbReference type="SUPFAM" id="SSF143011">
    <property type="entry name" value="RelE-like"/>
    <property type="match status" value="1"/>
</dbReference>
<organism evidence="2 3">
    <name type="scientific">Zunongwangia mangrovi</name>
    <dbReference type="NCBI Taxonomy" id="1334022"/>
    <lineage>
        <taxon>Bacteria</taxon>
        <taxon>Pseudomonadati</taxon>
        <taxon>Bacteroidota</taxon>
        <taxon>Flavobacteriia</taxon>
        <taxon>Flavobacteriales</taxon>
        <taxon>Flavobacteriaceae</taxon>
        <taxon>Zunongwangia</taxon>
    </lineage>
</organism>